<keyword evidence="6" id="KW-0472">Membrane</keyword>
<dbReference type="GeneID" id="54588849"/>
<dbReference type="GO" id="GO:0005739">
    <property type="term" value="C:mitochondrion"/>
    <property type="evidence" value="ECO:0007669"/>
    <property type="project" value="UniProtKB-SubCell"/>
</dbReference>
<dbReference type="GO" id="GO:0005783">
    <property type="term" value="C:endoplasmic reticulum"/>
    <property type="evidence" value="ECO:0007669"/>
    <property type="project" value="UniProtKB-SubCell"/>
</dbReference>
<dbReference type="RefSeq" id="XP_033685126.1">
    <property type="nucleotide sequence ID" value="XM_033835519.1"/>
</dbReference>
<dbReference type="InterPro" id="IPR029058">
    <property type="entry name" value="AB_hydrolase_fold"/>
</dbReference>
<organism evidence="7 8">
    <name type="scientific">Trematosphaeria pertusa</name>
    <dbReference type="NCBI Taxonomy" id="390896"/>
    <lineage>
        <taxon>Eukaryota</taxon>
        <taxon>Fungi</taxon>
        <taxon>Dikarya</taxon>
        <taxon>Ascomycota</taxon>
        <taxon>Pezizomycotina</taxon>
        <taxon>Dothideomycetes</taxon>
        <taxon>Pleosporomycetidae</taxon>
        <taxon>Pleosporales</taxon>
        <taxon>Massarineae</taxon>
        <taxon>Trematosphaeriaceae</taxon>
        <taxon>Trematosphaeria</taxon>
    </lineage>
</organism>
<evidence type="ECO:0000256" key="4">
    <source>
        <dbReference type="ARBA" id="ARBA00022824"/>
    </source>
</evidence>
<dbReference type="Proteomes" id="UP000800094">
    <property type="component" value="Unassembled WGS sequence"/>
</dbReference>
<dbReference type="OrthoDB" id="427518at2759"/>
<reference evidence="7" key="1">
    <citation type="journal article" date="2020" name="Stud. Mycol.">
        <title>101 Dothideomycetes genomes: a test case for predicting lifestyles and emergence of pathogens.</title>
        <authorList>
            <person name="Haridas S."/>
            <person name="Albert R."/>
            <person name="Binder M."/>
            <person name="Bloem J."/>
            <person name="Labutti K."/>
            <person name="Salamov A."/>
            <person name="Andreopoulos B."/>
            <person name="Baker S."/>
            <person name="Barry K."/>
            <person name="Bills G."/>
            <person name="Bluhm B."/>
            <person name="Cannon C."/>
            <person name="Castanera R."/>
            <person name="Culley D."/>
            <person name="Daum C."/>
            <person name="Ezra D."/>
            <person name="Gonzalez J."/>
            <person name="Henrissat B."/>
            <person name="Kuo A."/>
            <person name="Liang C."/>
            <person name="Lipzen A."/>
            <person name="Lutzoni F."/>
            <person name="Magnuson J."/>
            <person name="Mondo S."/>
            <person name="Nolan M."/>
            <person name="Ohm R."/>
            <person name="Pangilinan J."/>
            <person name="Park H.-J."/>
            <person name="Ramirez L."/>
            <person name="Alfaro M."/>
            <person name="Sun H."/>
            <person name="Tritt A."/>
            <person name="Yoshinaga Y."/>
            <person name="Zwiers L.-H."/>
            <person name="Turgeon B."/>
            <person name="Goodwin S."/>
            <person name="Spatafora J."/>
            <person name="Crous P."/>
            <person name="Grigoriev I."/>
        </authorList>
    </citation>
    <scope>NUCLEOTIDE SEQUENCE</scope>
    <source>
        <strain evidence="7">CBS 122368</strain>
    </source>
</reference>
<evidence type="ECO:0000256" key="3">
    <source>
        <dbReference type="ARBA" id="ARBA00004370"/>
    </source>
</evidence>
<keyword evidence="8" id="KW-1185">Reference proteome</keyword>
<keyword evidence="5" id="KW-0496">Mitochondrion</keyword>
<evidence type="ECO:0008006" key="9">
    <source>
        <dbReference type="Google" id="ProtNLM"/>
    </source>
</evidence>
<dbReference type="SUPFAM" id="SSF53474">
    <property type="entry name" value="alpha/beta-Hydrolases"/>
    <property type="match status" value="1"/>
</dbReference>
<dbReference type="PANTHER" id="PTHR48182:SF2">
    <property type="entry name" value="PROTEIN SERAC1"/>
    <property type="match status" value="1"/>
</dbReference>
<gene>
    <name evidence="7" type="ORF">BU26DRAFT_604358</name>
</gene>
<dbReference type="PANTHER" id="PTHR48182">
    <property type="entry name" value="PROTEIN SERAC1"/>
    <property type="match status" value="1"/>
</dbReference>
<keyword evidence="4" id="KW-0256">Endoplasmic reticulum</keyword>
<evidence type="ECO:0000256" key="6">
    <source>
        <dbReference type="ARBA" id="ARBA00023136"/>
    </source>
</evidence>
<dbReference type="Gene3D" id="3.40.50.1820">
    <property type="entry name" value="alpha/beta hydrolase"/>
    <property type="match status" value="1"/>
</dbReference>
<evidence type="ECO:0000313" key="7">
    <source>
        <dbReference type="EMBL" id="KAF2250122.1"/>
    </source>
</evidence>
<name>A0A6A6IJS0_9PLEO</name>
<sequence>MSTISDGLDDLHIVCEPRDVVANIIAIHGYNGDWKSTWTSSSAPVFFWLKDGLVVDLPHHRVLSFAYDPTVSKIEAASSRLLWALDVKFQSRESRSLPIIFIAEGLGGIVAKLAILKSPVSERYQFVGSNTRATCFFGTPHHGLSKAKTLQLSVTSKDSVLVDSINEQFSHFVPHQRLISFYETRPTQPSNSVVLDKA</sequence>
<dbReference type="GO" id="GO:0016020">
    <property type="term" value="C:membrane"/>
    <property type="evidence" value="ECO:0007669"/>
    <property type="project" value="UniProtKB-SubCell"/>
</dbReference>
<comment type="subcellular location">
    <subcellularLocation>
        <location evidence="2">Endoplasmic reticulum</location>
    </subcellularLocation>
    <subcellularLocation>
        <location evidence="3">Membrane</location>
    </subcellularLocation>
    <subcellularLocation>
        <location evidence="1">Mitochondrion</location>
    </subcellularLocation>
</comment>
<evidence type="ECO:0000256" key="2">
    <source>
        <dbReference type="ARBA" id="ARBA00004240"/>
    </source>
</evidence>
<feature type="non-terminal residue" evidence="7">
    <location>
        <position position="198"/>
    </location>
</feature>
<evidence type="ECO:0000256" key="5">
    <source>
        <dbReference type="ARBA" id="ARBA00023128"/>
    </source>
</evidence>
<dbReference type="AlphaFoldDB" id="A0A6A6IJS0"/>
<protein>
    <recommendedName>
        <fullName evidence="9">DUF676 domain-containing protein</fullName>
    </recommendedName>
</protein>
<dbReference type="InterPro" id="IPR052374">
    <property type="entry name" value="SERAC1"/>
</dbReference>
<evidence type="ECO:0000313" key="8">
    <source>
        <dbReference type="Proteomes" id="UP000800094"/>
    </source>
</evidence>
<evidence type="ECO:0000256" key="1">
    <source>
        <dbReference type="ARBA" id="ARBA00004173"/>
    </source>
</evidence>
<accession>A0A6A6IJS0</accession>
<proteinExistence type="predicted"/>
<dbReference type="EMBL" id="ML987194">
    <property type="protein sequence ID" value="KAF2250122.1"/>
    <property type="molecule type" value="Genomic_DNA"/>
</dbReference>